<gene>
    <name evidence="2" type="ORF">FNF29_06938</name>
</gene>
<proteinExistence type="predicted"/>
<dbReference type="AlphaFoldDB" id="A0A5A8C5J8"/>
<dbReference type="PROSITE" id="PS51688">
    <property type="entry name" value="ICA"/>
    <property type="match status" value="1"/>
</dbReference>
<evidence type="ECO:0000259" key="1">
    <source>
        <dbReference type="PROSITE" id="PS51688"/>
    </source>
</evidence>
<organism evidence="2 3">
    <name type="scientific">Cafeteria roenbergensis</name>
    <name type="common">Marine flagellate</name>
    <dbReference type="NCBI Taxonomy" id="33653"/>
    <lineage>
        <taxon>Eukaryota</taxon>
        <taxon>Sar</taxon>
        <taxon>Stramenopiles</taxon>
        <taxon>Bigyra</taxon>
        <taxon>Opalozoa</taxon>
        <taxon>Bicosoecida</taxon>
        <taxon>Cafeteriaceae</taxon>
        <taxon>Cafeteria</taxon>
    </lineage>
</organism>
<dbReference type="Pfam" id="PF13884">
    <property type="entry name" value="Peptidase_S74"/>
    <property type="match status" value="1"/>
</dbReference>
<sequence>MDAKMGSTEIGGGLFIDYRPDFGGRYVRPTETNLINLGAGSFRWKDIYSANGSINTSDRKKKKDIADLPPARGMEFIKSLRPVEYRFKDGQSGRKHYGLIAQEVEDVFRADGDVDGMGNAIVIKSRQQVPDPDWVKPEGEDTAKAPLVDGAGYDYAMRYTELIAPLIKSIQELEARVADLER</sequence>
<dbReference type="Proteomes" id="UP000323011">
    <property type="component" value="Unassembled WGS sequence"/>
</dbReference>
<dbReference type="Gene3D" id="1.10.10.10">
    <property type="entry name" value="Winged helix-like DNA-binding domain superfamily/Winged helix DNA-binding domain"/>
    <property type="match status" value="1"/>
</dbReference>
<dbReference type="EMBL" id="VLTN01000058">
    <property type="protein sequence ID" value="KAA0147994.1"/>
    <property type="molecule type" value="Genomic_DNA"/>
</dbReference>
<keyword evidence="3" id="KW-1185">Reference proteome</keyword>
<evidence type="ECO:0000313" key="3">
    <source>
        <dbReference type="Proteomes" id="UP000323011"/>
    </source>
</evidence>
<evidence type="ECO:0000313" key="2">
    <source>
        <dbReference type="EMBL" id="KAA0147994.1"/>
    </source>
</evidence>
<protein>
    <recommendedName>
        <fullName evidence="1">Peptidase S74 domain-containing protein</fullName>
    </recommendedName>
</protein>
<name>A0A5A8C5J8_CAFRO</name>
<comment type="caution">
    <text evidence="2">The sequence shown here is derived from an EMBL/GenBank/DDBJ whole genome shotgun (WGS) entry which is preliminary data.</text>
</comment>
<reference evidence="2 3" key="1">
    <citation type="submission" date="2019-07" db="EMBL/GenBank/DDBJ databases">
        <title>Genomes of Cafeteria roenbergensis.</title>
        <authorList>
            <person name="Fischer M.G."/>
            <person name="Hackl T."/>
            <person name="Roman M."/>
        </authorList>
    </citation>
    <scope>NUCLEOTIDE SEQUENCE [LARGE SCALE GENOMIC DNA]</scope>
    <source>
        <strain evidence="2 3">BVI</strain>
    </source>
</reference>
<dbReference type="InterPro" id="IPR030392">
    <property type="entry name" value="S74_ICA"/>
</dbReference>
<feature type="domain" description="Peptidase S74" evidence="1">
    <location>
        <begin position="57"/>
        <end position="182"/>
    </location>
</feature>
<dbReference type="InterPro" id="IPR036388">
    <property type="entry name" value="WH-like_DNA-bd_sf"/>
</dbReference>
<accession>A0A5A8C5J8</accession>